<keyword evidence="1" id="KW-1133">Transmembrane helix</keyword>
<dbReference type="Proteomes" id="UP001157133">
    <property type="component" value="Unassembled WGS sequence"/>
</dbReference>
<proteinExistence type="predicted"/>
<dbReference type="EMBL" id="BSSU01000013">
    <property type="protein sequence ID" value="GLX83217.1"/>
    <property type="molecule type" value="Genomic_DNA"/>
</dbReference>
<evidence type="ECO:0000256" key="1">
    <source>
        <dbReference type="SAM" id="Phobius"/>
    </source>
</evidence>
<evidence type="ECO:0008006" key="4">
    <source>
        <dbReference type="Google" id="ProtNLM"/>
    </source>
</evidence>
<sequence>MCSIEYHSVKQYIVGNYPVAVGSMSETANSENTTPWLVIVIIVAVIFGGIAFWFTSEDNDQQPVVEAPIVEVVEEKVPEEKVVEKVSPESIPEMPDIMDIPETETEPVEEQSPLPKLDESDDFLKAALPDLTWRKELLKLVITDDLIRRVVVFTDNFAQGTLAYEYTPFVQPAVKFSAVEQVNEKGISTGQWQWDESTARRFTLYIDLLRSIDSESLVELYIEVKPLISEAYAELGYPDQDFTDVLQDSIVRVLDMELPRQEMTLVRPSVMYKFDNSELEALPETDKLLLRIGRENLLVLKSVLLEFSDKLAKAEAEN</sequence>
<reference evidence="2 3" key="1">
    <citation type="submission" date="2023-03" db="EMBL/GenBank/DDBJ databases">
        <title>Draft genome sequence of Thalassotalea eurytherma JCM 18482T.</title>
        <authorList>
            <person name="Sawabe T."/>
        </authorList>
    </citation>
    <scope>NUCLEOTIDE SEQUENCE [LARGE SCALE GENOMIC DNA]</scope>
    <source>
        <strain evidence="2 3">JCM 18482</strain>
    </source>
</reference>
<evidence type="ECO:0000313" key="3">
    <source>
        <dbReference type="Proteomes" id="UP001157133"/>
    </source>
</evidence>
<keyword evidence="1" id="KW-0472">Membrane</keyword>
<dbReference type="Pfam" id="PF11219">
    <property type="entry name" value="DUF3014"/>
    <property type="match status" value="1"/>
</dbReference>
<organism evidence="2 3">
    <name type="scientific">Thalassotalea eurytherma</name>
    <dbReference type="NCBI Taxonomy" id="1144278"/>
    <lineage>
        <taxon>Bacteria</taxon>
        <taxon>Pseudomonadati</taxon>
        <taxon>Pseudomonadota</taxon>
        <taxon>Gammaproteobacteria</taxon>
        <taxon>Alteromonadales</taxon>
        <taxon>Colwelliaceae</taxon>
        <taxon>Thalassotalea</taxon>
    </lineage>
</organism>
<name>A0ABQ6H519_9GAMM</name>
<gene>
    <name evidence="2" type="ORF">theurythT_26690</name>
</gene>
<keyword evidence="3" id="KW-1185">Reference proteome</keyword>
<keyword evidence="1" id="KW-0812">Transmembrane</keyword>
<protein>
    <recommendedName>
        <fullName evidence="4">DUF3014 domain-containing protein</fullName>
    </recommendedName>
</protein>
<comment type="caution">
    <text evidence="2">The sequence shown here is derived from an EMBL/GenBank/DDBJ whole genome shotgun (WGS) entry which is preliminary data.</text>
</comment>
<accession>A0ABQ6H519</accession>
<evidence type="ECO:0000313" key="2">
    <source>
        <dbReference type="EMBL" id="GLX83217.1"/>
    </source>
</evidence>
<dbReference type="InterPro" id="IPR021382">
    <property type="entry name" value="DUF3014"/>
</dbReference>
<feature type="transmembrane region" description="Helical" evidence="1">
    <location>
        <begin position="34"/>
        <end position="54"/>
    </location>
</feature>